<accession>A0A8J5VZB6</accession>
<protein>
    <submittedName>
        <fullName evidence="1">Uncharacterized protein</fullName>
    </submittedName>
</protein>
<dbReference type="Proteomes" id="UP000729402">
    <property type="component" value="Unassembled WGS sequence"/>
</dbReference>
<reference evidence="1" key="2">
    <citation type="submission" date="2021-02" db="EMBL/GenBank/DDBJ databases">
        <authorList>
            <person name="Kimball J.A."/>
            <person name="Haas M.W."/>
            <person name="Macchietto M."/>
            <person name="Kono T."/>
            <person name="Duquette J."/>
            <person name="Shao M."/>
        </authorList>
    </citation>
    <scope>NUCLEOTIDE SEQUENCE</scope>
    <source>
        <tissue evidence="1">Fresh leaf tissue</tissue>
    </source>
</reference>
<dbReference type="AlphaFoldDB" id="A0A8J5VZB6"/>
<name>A0A8J5VZB6_ZIZPA</name>
<sequence length="74" mass="7993">MASHFLLELTLRSSSLTGLGATRNDSLLNHEVRFFSACSGVGVRGSGEGGFASHEREKIEDAEAVFRKETLVIP</sequence>
<comment type="caution">
    <text evidence="1">The sequence shown here is derived from an EMBL/GenBank/DDBJ whole genome shotgun (WGS) entry which is preliminary data.</text>
</comment>
<keyword evidence="2" id="KW-1185">Reference proteome</keyword>
<dbReference type="EMBL" id="JAAALK010000285">
    <property type="protein sequence ID" value="KAG8065959.1"/>
    <property type="molecule type" value="Genomic_DNA"/>
</dbReference>
<evidence type="ECO:0000313" key="2">
    <source>
        <dbReference type="Proteomes" id="UP000729402"/>
    </source>
</evidence>
<proteinExistence type="predicted"/>
<reference evidence="1" key="1">
    <citation type="journal article" date="2021" name="bioRxiv">
        <title>Whole Genome Assembly and Annotation of Northern Wild Rice, Zizania palustris L., Supports a Whole Genome Duplication in the Zizania Genus.</title>
        <authorList>
            <person name="Haas M."/>
            <person name="Kono T."/>
            <person name="Macchietto M."/>
            <person name="Millas R."/>
            <person name="McGilp L."/>
            <person name="Shao M."/>
            <person name="Duquette J."/>
            <person name="Hirsch C.N."/>
            <person name="Kimball J."/>
        </authorList>
    </citation>
    <scope>NUCLEOTIDE SEQUENCE</scope>
    <source>
        <tissue evidence="1">Fresh leaf tissue</tissue>
    </source>
</reference>
<organism evidence="1 2">
    <name type="scientific">Zizania palustris</name>
    <name type="common">Northern wild rice</name>
    <dbReference type="NCBI Taxonomy" id="103762"/>
    <lineage>
        <taxon>Eukaryota</taxon>
        <taxon>Viridiplantae</taxon>
        <taxon>Streptophyta</taxon>
        <taxon>Embryophyta</taxon>
        <taxon>Tracheophyta</taxon>
        <taxon>Spermatophyta</taxon>
        <taxon>Magnoliopsida</taxon>
        <taxon>Liliopsida</taxon>
        <taxon>Poales</taxon>
        <taxon>Poaceae</taxon>
        <taxon>BOP clade</taxon>
        <taxon>Oryzoideae</taxon>
        <taxon>Oryzeae</taxon>
        <taxon>Zizaniinae</taxon>
        <taxon>Zizania</taxon>
    </lineage>
</organism>
<evidence type="ECO:0000313" key="1">
    <source>
        <dbReference type="EMBL" id="KAG8065959.1"/>
    </source>
</evidence>
<gene>
    <name evidence="1" type="ORF">GUJ93_ZPchr0004g39683</name>
</gene>